<name>A0A8D8E343_CULPI</name>
<accession>A0A8D8E343</accession>
<protein>
    <submittedName>
        <fullName evidence="2">(northern house mosquito) hypothetical protein</fullName>
    </submittedName>
</protein>
<sequence>MNQGIKVAARKSKAKRAAIGNRPKWPSEGTASAHSSRLKMIWTTPCSVRSSPSHRNGNVAARFVPSRDFRPGTTIRSRSCPTGTCRRSRFSARLTTSSWRTEATRTIRT</sequence>
<evidence type="ECO:0000313" key="2">
    <source>
        <dbReference type="EMBL" id="CAG6523749.1"/>
    </source>
</evidence>
<dbReference type="AlphaFoldDB" id="A0A8D8E343"/>
<dbReference type="EMBL" id="HBUE01188291">
    <property type="protein sequence ID" value="CAG6523749.1"/>
    <property type="molecule type" value="Transcribed_RNA"/>
</dbReference>
<dbReference type="EMBL" id="HBUE01294095">
    <property type="protein sequence ID" value="CAG6575424.1"/>
    <property type="molecule type" value="Transcribed_RNA"/>
</dbReference>
<evidence type="ECO:0000256" key="1">
    <source>
        <dbReference type="SAM" id="MobiDB-lite"/>
    </source>
</evidence>
<proteinExistence type="predicted"/>
<organism evidence="2">
    <name type="scientific">Culex pipiens</name>
    <name type="common">House mosquito</name>
    <dbReference type="NCBI Taxonomy" id="7175"/>
    <lineage>
        <taxon>Eukaryota</taxon>
        <taxon>Metazoa</taxon>
        <taxon>Ecdysozoa</taxon>
        <taxon>Arthropoda</taxon>
        <taxon>Hexapoda</taxon>
        <taxon>Insecta</taxon>
        <taxon>Pterygota</taxon>
        <taxon>Neoptera</taxon>
        <taxon>Endopterygota</taxon>
        <taxon>Diptera</taxon>
        <taxon>Nematocera</taxon>
        <taxon>Culicoidea</taxon>
        <taxon>Culicidae</taxon>
        <taxon>Culicinae</taxon>
        <taxon>Culicini</taxon>
        <taxon>Culex</taxon>
        <taxon>Culex</taxon>
    </lineage>
</organism>
<feature type="region of interest" description="Disordered" evidence="1">
    <location>
        <begin position="1"/>
        <end position="34"/>
    </location>
</feature>
<reference evidence="2" key="1">
    <citation type="submission" date="2021-05" db="EMBL/GenBank/DDBJ databases">
        <authorList>
            <person name="Alioto T."/>
            <person name="Alioto T."/>
            <person name="Gomez Garrido J."/>
        </authorList>
    </citation>
    <scope>NUCLEOTIDE SEQUENCE</scope>
</reference>